<dbReference type="PROSITE" id="PS52050">
    <property type="entry name" value="WYL"/>
    <property type="match status" value="1"/>
</dbReference>
<proteinExistence type="predicted"/>
<dbReference type="PANTHER" id="PTHR34580">
    <property type="match status" value="1"/>
</dbReference>
<evidence type="ECO:0000256" key="1">
    <source>
        <dbReference type="ARBA" id="ARBA00023015"/>
    </source>
</evidence>
<dbReference type="Pfam" id="PF08279">
    <property type="entry name" value="HTH_11"/>
    <property type="match status" value="1"/>
</dbReference>
<dbReference type="InterPro" id="IPR001034">
    <property type="entry name" value="DeoR_HTH"/>
</dbReference>
<keyword evidence="1" id="KW-0805">Transcription regulation</keyword>
<keyword evidence="5" id="KW-1185">Reference proteome</keyword>
<feature type="domain" description="HTH deoR-type" evidence="3">
    <location>
        <begin position="3"/>
        <end position="58"/>
    </location>
</feature>
<evidence type="ECO:0000313" key="4">
    <source>
        <dbReference type="EMBL" id="WBL37036.1"/>
    </source>
</evidence>
<keyword evidence="2" id="KW-0804">Transcription</keyword>
<dbReference type="PROSITE" id="PS51000">
    <property type="entry name" value="HTH_DEOR_2"/>
    <property type="match status" value="1"/>
</dbReference>
<dbReference type="Gene3D" id="1.10.10.10">
    <property type="entry name" value="Winged helix-like DNA-binding domain superfamily/Winged helix DNA-binding domain"/>
    <property type="match status" value="1"/>
</dbReference>
<gene>
    <name evidence="4" type="ORF">O0235_05580</name>
</gene>
<dbReference type="InterPro" id="IPR036390">
    <property type="entry name" value="WH_DNA-bd_sf"/>
</dbReference>
<dbReference type="PANTHER" id="PTHR34580:SF3">
    <property type="entry name" value="PROTEIN PAFB"/>
    <property type="match status" value="1"/>
</dbReference>
<dbReference type="InterPro" id="IPR051534">
    <property type="entry name" value="CBASS_pafABC_assoc_protein"/>
</dbReference>
<reference evidence="4 5" key="1">
    <citation type="journal article" date="2023" name="ISME J.">
        <title>Thermophilic Dehalococcoidia with unusual traits shed light on an unexpected past.</title>
        <authorList>
            <person name="Palmer M."/>
            <person name="Covington J.K."/>
            <person name="Zhou E.M."/>
            <person name="Thomas S.C."/>
            <person name="Habib N."/>
            <person name="Seymour C.O."/>
            <person name="Lai D."/>
            <person name="Johnston J."/>
            <person name="Hashimi A."/>
            <person name="Jiao J.Y."/>
            <person name="Muok A.R."/>
            <person name="Liu L."/>
            <person name="Xian W.D."/>
            <person name="Zhi X.Y."/>
            <person name="Li M.M."/>
            <person name="Silva L.P."/>
            <person name="Bowen B.P."/>
            <person name="Louie K."/>
            <person name="Briegel A."/>
            <person name="Pett-Ridge J."/>
            <person name="Weber P.K."/>
            <person name="Tocheva E.I."/>
            <person name="Woyke T."/>
            <person name="Northen T.R."/>
            <person name="Mayali X."/>
            <person name="Li W.J."/>
            <person name="Hedlund B.P."/>
        </authorList>
    </citation>
    <scope>NUCLEOTIDE SEQUENCE [LARGE SCALE GENOMIC DNA]</scope>
    <source>
        <strain evidence="4 5">YIM 72310</strain>
    </source>
</reference>
<dbReference type="InterPro" id="IPR036388">
    <property type="entry name" value="WH-like_DNA-bd_sf"/>
</dbReference>
<dbReference type="InterPro" id="IPR026881">
    <property type="entry name" value="WYL_dom"/>
</dbReference>
<dbReference type="SUPFAM" id="SSF46785">
    <property type="entry name" value="Winged helix' DNA-binding domain"/>
    <property type="match status" value="1"/>
</dbReference>
<dbReference type="Pfam" id="PF13280">
    <property type="entry name" value="WYL"/>
    <property type="match status" value="1"/>
</dbReference>
<accession>A0ABY7M913</accession>
<sequence length="245" mass="27137">MQRTERLFQVIQLLRQHPVLTAAEIGQALGVSARTVYRDIQQLARSGVPVAGEAGVGYTLRPGLELPPLTFTAEEVAALALGSRLVQAWADAPAAKAAAAALQRIESALPPELRERLVETPVYTPVRGPGERFAARLSELREAIDGRRYLTLRYTDSAGAATARRVRPLGLFFWGWSWTLLAWCELRNDFREFRLDRIAAAEVEAERFPREPGREIDDFLRRVFPAEEAGMERATGVEAAQGASK</sequence>
<protein>
    <submittedName>
        <fullName evidence="4">YafY family protein</fullName>
    </submittedName>
</protein>
<dbReference type="Proteomes" id="UP001212803">
    <property type="component" value="Chromosome"/>
</dbReference>
<dbReference type="RefSeq" id="WP_270057550.1">
    <property type="nucleotide sequence ID" value="NZ_CP115149.1"/>
</dbReference>
<dbReference type="EMBL" id="CP115149">
    <property type="protein sequence ID" value="WBL37036.1"/>
    <property type="molecule type" value="Genomic_DNA"/>
</dbReference>
<dbReference type="InterPro" id="IPR013196">
    <property type="entry name" value="HTH_11"/>
</dbReference>
<evidence type="ECO:0000256" key="2">
    <source>
        <dbReference type="ARBA" id="ARBA00023163"/>
    </source>
</evidence>
<evidence type="ECO:0000259" key="3">
    <source>
        <dbReference type="PROSITE" id="PS51000"/>
    </source>
</evidence>
<name>A0ABY7M913_9CHLR</name>
<evidence type="ECO:0000313" key="5">
    <source>
        <dbReference type="Proteomes" id="UP001212803"/>
    </source>
</evidence>
<organism evidence="4 5">
    <name type="scientific">Tepidiforma flava</name>
    <dbReference type="NCBI Taxonomy" id="3004094"/>
    <lineage>
        <taxon>Bacteria</taxon>
        <taxon>Bacillati</taxon>
        <taxon>Chloroflexota</taxon>
        <taxon>Tepidiformia</taxon>
        <taxon>Tepidiformales</taxon>
        <taxon>Tepidiformaceae</taxon>
        <taxon>Tepidiforma</taxon>
    </lineage>
</organism>